<protein>
    <submittedName>
        <fullName evidence="9">MFS transporter</fullName>
    </submittedName>
</protein>
<feature type="transmembrane region" description="Helical" evidence="7">
    <location>
        <begin position="42"/>
        <end position="64"/>
    </location>
</feature>
<keyword evidence="3 7" id="KW-0812">Transmembrane</keyword>
<keyword evidence="10" id="KW-1185">Reference proteome</keyword>
<evidence type="ECO:0000256" key="7">
    <source>
        <dbReference type="SAM" id="Phobius"/>
    </source>
</evidence>
<feature type="region of interest" description="Disordered" evidence="6">
    <location>
        <begin position="216"/>
        <end position="268"/>
    </location>
</feature>
<accession>A0A7J9SI13</accession>
<organism evidence="9 10">
    <name type="scientific">Halobellus ruber</name>
    <dbReference type="NCBI Taxonomy" id="2761102"/>
    <lineage>
        <taxon>Archaea</taxon>
        <taxon>Methanobacteriati</taxon>
        <taxon>Methanobacteriota</taxon>
        <taxon>Stenosarchaea group</taxon>
        <taxon>Halobacteria</taxon>
        <taxon>Halobacteriales</taxon>
        <taxon>Haloferacaceae</taxon>
        <taxon>Halobellus</taxon>
    </lineage>
</organism>
<keyword evidence="5 7" id="KW-0472">Membrane</keyword>
<feature type="transmembrane region" description="Helical" evidence="7">
    <location>
        <begin position="165"/>
        <end position="183"/>
    </location>
</feature>
<evidence type="ECO:0000256" key="4">
    <source>
        <dbReference type="ARBA" id="ARBA00022989"/>
    </source>
</evidence>
<evidence type="ECO:0000313" key="9">
    <source>
        <dbReference type="EMBL" id="MBB6646122.1"/>
    </source>
</evidence>
<dbReference type="PROSITE" id="PS50850">
    <property type="entry name" value="MFS"/>
    <property type="match status" value="1"/>
</dbReference>
<keyword evidence="2" id="KW-1003">Cell membrane</keyword>
<proteinExistence type="predicted"/>
<dbReference type="GO" id="GO:0005886">
    <property type="term" value="C:plasma membrane"/>
    <property type="evidence" value="ECO:0007669"/>
    <property type="project" value="UniProtKB-SubCell"/>
</dbReference>
<dbReference type="InterPro" id="IPR020846">
    <property type="entry name" value="MFS_dom"/>
</dbReference>
<dbReference type="InterPro" id="IPR011701">
    <property type="entry name" value="MFS"/>
</dbReference>
<evidence type="ECO:0000256" key="5">
    <source>
        <dbReference type="ARBA" id="ARBA00023136"/>
    </source>
</evidence>
<evidence type="ECO:0000256" key="2">
    <source>
        <dbReference type="ARBA" id="ARBA00022475"/>
    </source>
</evidence>
<dbReference type="EMBL" id="JACKXD010000002">
    <property type="protein sequence ID" value="MBB6646122.1"/>
    <property type="molecule type" value="Genomic_DNA"/>
</dbReference>
<comment type="subcellular location">
    <subcellularLocation>
        <location evidence="1">Cell membrane</location>
        <topology evidence="1">Multi-pass membrane protein</topology>
    </subcellularLocation>
</comment>
<dbReference type="PANTHER" id="PTHR43124">
    <property type="entry name" value="PURINE EFFLUX PUMP PBUE"/>
    <property type="match status" value="1"/>
</dbReference>
<evidence type="ECO:0000256" key="1">
    <source>
        <dbReference type="ARBA" id="ARBA00004651"/>
    </source>
</evidence>
<evidence type="ECO:0000313" key="10">
    <source>
        <dbReference type="Proteomes" id="UP000546257"/>
    </source>
</evidence>
<dbReference type="Gene3D" id="1.20.1250.20">
    <property type="entry name" value="MFS general substrate transporter like domains"/>
    <property type="match status" value="1"/>
</dbReference>
<evidence type="ECO:0000256" key="3">
    <source>
        <dbReference type="ARBA" id="ARBA00022692"/>
    </source>
</evidence>
<evidence type="ECO:0000256" key="6">
    <source>
        <dbReference type="SAM" id="MobiDB-lite"/>
    </source>
</evidence>
<dbReference type="RefSeq" id="WP_185192478.1">
    <property type="nucleotide sequence ID" value="NZ_JACKXD010000002.1"/>
</dbReference>
<sequence length="292" mass="30139">MTDAQSRRVVWLVAGLTLRQPRLFRAAGAACGRAGISRFDVSIAAVGLAIGVQNAVVLALQLPFGCVSDAYSRTPVLGLSLGVGTLGAAGTALASSYAWLLAVQVVVGVGVAGHHPAHYPLLAAVSTEGTRGRGYSAHAFGGSVGLAAPFAVVAATAALGWSWRTAVGTVVAVGATYSAYCLLRFRGVDDAITRPGLAERPDGRPRLRSVPGRLAGLARTRGGRRDPRARRPRVSHVGGVGDPDVHSGVARDGLWAPGRDRERAHRRDARGRGGLILVGGDLTDRVGADPDD</sequence>
<comment type="caution">
    <text evidence="9">The sequence shown here is derived from an EMBL/GenBank/DDBJ whole genome shotgun (WGS) entry which is preliminary data.</text>
</comment>
<reference evidence="9 10" key="1">
    <citation type="submission" date="2020-08" db="EMBL/GenBank/DDBJ databases">
        <authorList>
            <person name="Seo M.-J."/>
        </authorList>
    </citation>
    <scope>NUCLEOTIDE SEQUENCE [LARGE SCALE GENOMIC DNA]</scope>
    <source>
        <strain evidence="9 10">MBLA0160</strain>
    </source>
</reference>
<dbReference type="InterPro" id="IPR050189">
    <property type="entry name" value="MFS_Efflux_Transporters"/>
</dbReference>
<evidence type="ECO:0000259" key="8">
    <source>
        <dbReference type="PROSITE" id="PS50850"/>
    </source>
</evidence>
<dbReference type="SUPFAM" id="SSF103473">
    <property type="entry name" value="MFS general substrate transporter"/>
    <property type="match status" value="1"/>
</dbReference>
<gene>
    <name evidence="9" type="ORF">H5V44_07450</name>
</gene>
<feature type="transmembrane region" description="Helical" evidence="7">
    <location>
        <begin position="76"/>
        <end position="99"/>
    </location>
</feature>
<feature type="transmembrane region" description="Helical" evidence="7">
    <location>
        <begin position="137"/>
        <end position="159"/>
    </location>
</feature>
<name>A0A7J9SI13_9EURY</name>
<dbReference type="Proteomes" id="UP000546257">
    <property type="component" value="Unassembled WGS sequence"/>
</dbReference>
<dbReference type="PANTHER" id="PTHR43124:SF3">
    <property type="entry name" value="CHLORAMPHENICOL EFFLUX PUMP RV0191"/>
    <property type="match status" value="1"/>
</dbReference>
<dbReference type="InterPro" id="IPR036259">
    <property type="entry name" value="MFS_trans_sf"/>
</dbReference>
<dbReference type="GO" id="GO:0022857">
    <property type="term" value="F:transmembrane transporter activity"/>
    <property type="evidence" value="ECO:0007669"/>
    <property type="project" value="InterPro"/>
</dbReference>
<dbReference type="AlphaFoldDB" id="A0A7J9SI13"/>
<dbReference type="CDD" id="cd06174">
    <property type="entry name" value="MFS"/>
    <property type="match status" value="1"/>
</dbReference>
<dbReference type="Pfam" id="PF07690">
    <property type="entry name" value="MFS_1"/>
    <property type="match status" value="1"/>
</dbReference>
<keyword evidence="4 7" id="KW-1133">Transmembrane helix</keyword>
<feature type="domain" description="Major facilitator superfamily (MFS) profile" evidence="8">
    <location>
        <begin position="1"/>
        <end position="292"/>
    </location>
</feature>